<keyword evidence="1" id="KW-0812">Transmembrane</keyword>
<evidence type="ECO:0008006" key="3">
    <source>
        <dbReference type="Google" id="ProtNLM"/>
    </source>
</evidence>
<sequence length="183" mass="20772">MKLNTNFTNLYGKLTSFIGILLIGLSFFLIYISVVKLIQVNLYKDQVAEIKVDTKKYKQHIAKLSMKRIHKPTKAELDILSSQIKKHAELVNSLRSSILPLMNKLEGLLPKTVHLTVLEHDIQSQQIKIVAISDDISGMSDFLTQLEKDSAFSSVLLKRQATVQFNKIEKIEFELSIKESPST</sequence>
<keyword evidence="1" id="KW-1133">Transmembrane helix</keyword>
<accession>A0A3B0YXY5</accession>
<feature type="transmembrane region" description="Helical" evidence="1">
    <location>
        <begin position="14"/>
        <end position="34"/>
    </location>
</feature>
<organism evidence="2">
    <name type="scientific">hydrothermal vent metagenome</name>
    <dbReference type="NCBI Taxonomy" id="652676"/>
    <lineage>
        <taxon>unclassified sequences</taxon>
        <taxon>metagenomes</taxon>
        <taxon>ecological metagenomes</taxon>
    </lineage>
</organism>
<dbReference type="EMBL" id="UOFL01000192">
    <property type="protein sequence ID" value="VAW80237.1"/>
    <property type="molecule type" value="Genomic_DNA"/>
</dbReference>
<dbReference type="Pfam" id="PF05137">
    <property type="entry name" value="PilN"/>
    <property type="match status" value="1"/>
</dbReference>
<keyword evidence="1" id="KW-0472">Membrane</keyword>
<proteinExistence type="predicted"/>
<dbReference type="AlphaFoldDB" id="A0A3B0YXY5"/>
<dbReference type="InterPro" id="IPR007813">
    <property type="entry name" value="PilN"/>
</dbReference>
<evidence type="ECO:0000313" key="2">
    <source>
        <dbReference type="EMBL" id="VAW80237.1"/>
    </source>
</evidence>
<reference evidence="2" key="1">
    <citation type="submission" date="2018-06" db="EMBL/GenBank/DDBJ databases">
        <authorList>
            <person name="Zhirakovskaya E."/>
        </authorList>
    </citation>
    <scope>NUCLEOTIDE SEQUENCE</scope>
</reference>
<protein>
    <recommendedName>
        <fullName evidence="3">Type IV pilus biogenesis protein PilN</fullName>
    </recommendedName>
</protein>
<gene>
    <name evidence="2" type="ORF">MNBD_GAMMA12-41</name>
</gene>
<evidence type="ECO:0000256" key="1">
    <source>
        <dbReference type="SAM" id="Phobius"/>
    </source>
</evidence>
<name>A0A3B0YXY5_9ZZZZ</name>